<sequence length="312" mass="33938">MNSYNRYSSIFLLVALLVFGVLSNTTTFALTIKEKRGSDNSTTETTCELIFNTKVCSACQQAIHKIRDNSDASLVDCLALYDVNTERTYDLLIKDLDATCKSPCDNKIIQNLNTQIQTDCKDELTKFLQTTTNPDNSSEDNSNSDDDGTDEIIAAGDAWMMIYSIIPLHQSICAKNSNGGGYSVIEVRTAASNYVSRLSNGEFTQAMVNFAPPDAQLSYGSAGGNQTYVTLPEDILCSNSYQKMSTPWIDYTNNNPLTVDALQTYVKGVMAPIIGNSTSLCAKSSGVAGKTSELGIMQLLLIVSLSLISYTL</sequence>
<reference evidence="3" key="1">
    <citation type="submission" date="2021-06" db="EMBL/GenBank/DDBJ databases">
        <authorList>
            <person name="Kallberg Y."/>
            <person name="Tangrot J."/>
            <person name="Rosling A."/>
        </authorList>
    </citation>
    <scope>NUCLEOTIDE SEQUENCE</scope>
    <source>
        <strain evidence="3">MT106</strain>
    </source>
</reference>
<protein>
    <submittedName>
        <fullName evidence="3">13001_t:CDS:1</fullName>
    </submittedName>
</protein>
<evidence type="ECO:0000256" key="1">
    <source>
        <dbReference type="SAM" id="MobiDB-lite"/>
    </source>
</evidence>
<organism evidence="3 4">
    <name type="scientific">Ambispora gerdemannii</name>
    <dbReference type="NCBI Taxonomy" id="144530"/>
    <lineage>
        <taxon>Eukaryota</taxon>
        <taxon>Fungi</taxon>
        <taxon>Fungi incertae sedis</taxon>
        <taxon>Mucoromycota</taxon>
        <taxon>Glomeromycotina</taxon>
        <taxon>Glomeromycetes</taxon>
        <taxon>Archaeosporales</taxon>
        <taxon>Ambisporaceae</taxon>
        <taxon>Ambispora</taxon>
    </lineage>
</organism>
<keyword evidence="4" id="KW-1185">Reference proteome</keyword>
<dbReference type="OrthoDB" id="2536450at2759"/>
<feature type="chain" id="PRO_5040242373" evidence="2">
    <location>
        <begin position="24"/>
        <end position="312"/>
    </location>
</feature>
<evidence type="ECO:0000313" key="4">
    <source>
        <dbReference type="Proteomes" id="UP000789831"/>
    </source>
</evidence>
<name>A0A9N9AGZ5_9GLOM</name>
<proteinExistence type="predicted"/>
<evidence type="ECO:0000256" key="2">
    <source>
        <dbReference type="SAM" id="SignalP"/>
    </source>
</evidence>
<dbReference type="AlphaFoldDB" id="A0A9N9AGZ5"/>
<evidence type="ECO:0000313" key="3">
    <source>
        <dbReference type="EMBL" id="CAG8530561.1"/>
    </source>
</evidence>
<comment type="caution">
    <text evidence="3">The sequence shown here is derived from an EMBL/GenBank/DDBJ whole genome shotgun (WGS) entry which is preliminary data.</text>
</comment>
<gene>
    <name evidence="3" type="ORF">AGERDE_LOCUS5690</name>
</gene>
<feature type="region of interest" description="Disordered" evidence="1">
    <location>
        <begin position="130"/>
        <end position="149"/>
    </location>
</feature>
<keyword evidence="2" id="KW-0732">Signal</keyword>
<feature type="signal peptide" evidence="2">
    <location>
        <begin position="1"/>
        <end position="23"/>
    </location>
</feature>
<accession>A0A9N9AGZ5</accession>
<dbReference type="EMBL" id="CAJVPL010000797">
    <property type="protein sequence ID" value="CAG8530561.1"/>
    <property type="molecule type" value="Genomic_DNA"/>
</dbReference>
<dbReference type="Proteomes" id="UP000789831">
    <property type="component" value="Unassembled WGS sequence"/>
</dbReference>
<feature type="compositionally biased region" description="Low complexity" evidence="1">
    <location>
        <begin position="130"/>
        <end position="141"/>
    </location>
</feature>